<evidence type="ECO:0000313" key="2">
    <source>
        <dbReference type="Proteomes" id="UP000076154"/>
    </source>
</evidence>
<dbReference type="AlphaFoldDB" id="A0A369JDY3"/>
<protein>
    <submittedName>
        <fullName evidence="1">Uncharacterized protein</fullName>
    </submittedName>
</protein>
<organism evidence="1 2">
    <name type="scientific">Hypsizygus marmoreus</name>
    <name type="common">White beech mushroom</name>
    <name type="synonym">Agaricus marmoreus</name>
    <dbReference type="NCBI Taxonomy" id="39966"/>
    <lineage>
        <taxon>Eukaryota</taxon>
        <taxon>Fungi</taxon>
        <taxon>Dikarya</taxon>
        <taxon>Basidiomycota</taxon>
        <taxon>Agaricomycotina</taxon>
        <taxon>Agaricomycetes</taxon>
        <taxon>Agaricomycetidae</taxon>
        <taxon>Agaricales</taxon>
        <taxon>Tricholomatineae</taxon>
        <taxon>Lyophyllaceae</taxon>
        <taxon>Hypsizygus</taxon>
    </lineage>
</organism>
<keyword evidence="2" id="KW-1185">Reference proteome</keyword>
<dbReference type="EMBL" id="LUEZ02000087">
    <property type="protein sequence ID" value="RDB18807.1"/>
    <property type="molecule type" value="Genomic_DNA"/>
</dbReference>
<dbReference type="Proteomes" id="UP000076154">
    <property type="component" value="Unassembled WGS sequence"/>
</dbReference>
<proteinExistence type="predicted"/>
<reference evidence="1" key="1">
    <citation type="submission" date="2018-04" db="EMBL/GenBank/DDBJ databases">
        <title>Whole genome sequencing of Hypsizygus marmoreus.</title>
        <authorList>
            <person name="Choi I.-G."/>
            <person name="Min B."/>
            <person name="Kim J.-G."/>
            <person name="Kim S."/>
            <person name="Oh Y.-L."/>
            <person name="Kong W.-S."/>
            <person name="Park H."/>
            <person name="Jeong J."/>
            <person name="Song E.-S."/>
        </authorList>
    </citation>
    <scope>NUCLEOTIDE SEQUENCE [LARGE SCALE GENOMIC DNA]</scope>
    <source>
        <strain evidence="1">51987-8</strain>
    </source>
</reference>
<evidence type="ECO:0000313" key="1">
    <source>
        <dbReference type="EMBL" id="RDB18807.1"/>
    </source>
</evidence>
<accession>A0A369JDY3</accession>
<sequence>MHYNLNDPEAPSLRSSCSIWKSEDGIRRWKSYALSIAEAASASSSWIFAIEAGAPMELVNPRWLPYKMIISACLDGSSVKERESRMPLRCFGFYAGTSVGARRRSVTTRLLIMTSVTGVDTAFNVRFLLQLGNFNFSLGSERRLVEGLTAHEADKAIEQRMGLGMLLRIHLVLQEKRRPKIT</sequence>
<dbReference type="InParanoid" id="A0A369JDY3"/>
<name>A0A369JDY3_HYPMA</name>
<gene>
    <name evidence="1" type="ORF">Hypma_014492</name>
</gene>
<comment type="caution">
    <text evidence="1">The sequence shown here is derived from an EMBL/GenBank/DDBJ whole genome shotgun (WGS) entry which is preliminary data.</text>
</comment>